<dbReference type="EMBL" id="SNXC01000014">
    <property type="protein sequence ID" value="TDO96204.1"/>
    <property type="molecule type" value="Genomic_DNA"/>
</dbReference>
<evidence type="ECO:0000313" key="7">
    <source>
        <dbReference type="Proteomes" id="UP000294656"/>
    </source>
</evidence>
<comment type="caution">
    <text evidence="6">The sequence shown here is derived from an EMBL/GenBank/DDBJ whole genome shotgun (WGS) entry which is preliminary data.</text>
</comment>
<proteinExistence type="inferred from homology"/>
<protein>
    <recommendedName>
        <fullName evidence="5">3-deoxy-manno-octulosonate cytidylyltransferase</fullName>
        <ecNumber evidence="5">2.7.7.38</ecNumber>
    </recommendedName>
    <alternativeName>
        <fullName evidence="5">CMP-2-keto-3-deoxyoctulosonic acid synthase</fullName>
        <shortName evidence="5">CKS</shortName>
        <shortName evidence="5">CMP-KDO synthase</shortName>
    </alternativeName>
</protein>
<dbReference type="GO" id="GO:0005829">
    <property type="term" value="C:cytosol"/>
    <property type="evidence" value="ECO:0007669"/>
    <property type="project" value="TreeGrafter"/>
</dbReference>
<evidence type="ECO:0000313" key="6">
    <source>
        <dbReference type="EMBL" id="TDO96204.1"/>
    </source>
</evidence>
<dbReference type="NCBIfam" id="TIGR00466">
    <property type="entry name" value="kdsB"/>
    <property type="match status" value="1"/>
</dbReference>
<dbReference type="GO" id="GO:0008690">
    <property type="term" value="F:3-deoxy-manno-octulosonate cytidylyltransferase activity"/>
    <property type="evidence" value="ECO:0007669"/>
    <property type="project" value="UniProtKB-UniRule"/>
</dbReference>
<dbReference type="Gene3D" id="3.90.550.10">
    <property type="entry name" value="Spore Coat Polysaccharide Biosynthesis Protein SpsA, Chain A"/>
    <property type="match status" value="1"/>
</dbReference>
<accession>A0A4R6M4P7</accession>
<dbReference type="InterPro" id="IPR004528">
    <property type="entry name" value="KdsB"/>
</dbReference>
<evidence type="ECO:0000256" key="1">
    <source>
        <dbReference type="ARBA" id="ARBA00004370"/>
    </source>
</evidence>
<dbReference type="NCBIfam" id="NF003952">
    <property type="entry name" value="PRK05450.1-5"/>
    <property type="match status" value="1"/>
</dbReference>
<comment type="subcellular location">
    <subcellularLocation>
        <location evidence="5">Cytoplasm</location>
    </subcellularLocation>
    <subcellularLocation>
        <location evidence="1">Membrane</location>
    </subcellularLocation>
</comment>
<evidence type="ECO:0000256" key="4">
    <source>
        <dbReference type="ARBA" id="ARBA00022985"/>
    </source>
</evidence>
<comment type="similarity">
    <text evidence="5">Belongs to the KdsB family.</text>
</comment>
<dbReference type="Pfam" id="PF02348">
    <property type="entry name" value="CTP_transf_3"/>
    <property type="match status" value="1"/>
</dbReference>
<dbReference type="PANTHER" id="PTHR42866">
    <property type="entry name" value="3-DEOXY-MANNO-OCTULOSONATE CYTIDYLYLTRANSFERASE"/>
    <property type="match status" value="1"/>
</dbReference>
<reference evidence="6 7" key="1">
    <citation type="submission" date="2019-03" db="EMBL/GenBank/DDBJ databases">
        <title>Genomic Encyclopedia of Type Strains, Phase III (KMG-III): the genomes of soil and plant-associated and newly described type strains.</title>
        <authorList>
            <person name="Whitman W."/>
        </authorList>
    </citation>
    <scope>NUCLEOTIDE SEQUENCE [LARGE SCALE GENOMIC DNA]</scope>
    <source>
        <strain evidence="6 7">CECT 7378</strain>
    </source>
</reference>
<dbReference type="AlphaFoldDB" id="A0A4R6M4P7"/>
<dbReference type="OrthoDB" id="9815559at2"/>
<dbReference type="FunFam" id="3.90.550.10:FF:000011">
    <property type="entry name" value="3-deoxy-manno-octulosonate cytidylyltransferase"/>
    <property type="match status" value="1"/>
</dbReference>
<dbReference type="RefSeq" id="WP_133504504.1">
    <property type="nucleotide sequence ID" value="NZ_SNXC01000014.1"/>
</dbReference>
<dbReference type="InterPro" id="IPR003329">
    <property type="entry name" value="Cytidylyl_trans"/>
</dbReference>
<dbReference type="Proteomes" id="UP000294656">
    <property type="component" value="Unassembled WGS sequence"/>
</dbReference>
<dbReference type="EC" id="2.7.7.38" evidence="5"/>
<dbReference type="HAMAP" id="MF_00057">
    <property type="entry name" value="KdsB"/>
    <property type="match status" value="1"/>
</dbReference>
<keyword evidence="5" id="KW-0963">Cytoplasm</keyword>
<keyword evidence="2 5" id="KW-0808">Transferase</keyword>
<comment type="function">
    <text evidence="5">Activates KDO (a required 8-carbon sugar) for incorporation into bacterial lipopolysaccharide in Gram-negative bacteria.</text>
</comment>
<evidence type="ECO:0000256" key="5">
    <source>
        <dbReference type="HAMAP-Rule" id="MF_00057"/>
    </source>
</evidence>
<dbReference type="GO" id="GO:0009103">
    <property type="term" value="P:lipopolysaccharide biosynthetic process"/>
    <property type="evidence" value="ECO:0007669"/>
    <property type="project" value="UniProtKB-UniRule"/>
</dbReference>
<evidence type="ECO:0000256" key="2">
    <source>
        <dbReference type="ARBA" id="ARBA00022679"/>
    </source>
</evidence>
<dbReference type="InterPro" id="IPR029044">
    <property type="entry name" value="Nucleotide-diphossugar_trans"/>
</dbReference>
<dbReference type="UniPathway" id="UPA00358">
    <property type="reaction ID" value="UER00476"/>
</dbReference>
<comment type="catalytic activity">
    <reaction evidence="5">
        <text>3-deoxy-alpha-D-manno-oct-2-ulosonate + CTP = CMP-3-deoxy-beta-D-manno-octulosonate + diphosphate</text>
        <dbReference type="Rhea" id="RHEA:23448"/>
        <dbReference type="ChEBI" id="CHEBI:33019"/>
        <dbReference type="ChEBI" id="CHEBI:37563"/>
        <dbReference type="ChEBI" id="CHEBI:85986"/>
        <dbReference type="ChEBI" id="CHEBI:85987"/>
        <dbReference type="EC" id="2.7.7.38"/>
    </reaction>
</comment>
<dbReference type="GO" id="GO:0016020">
    <property type="term" value="C:membrane"/>
    <property type="evidence" value="ECO:0007669"/>
    <property type="project" value="UniProtKB-SubCell"/>
</dbReference>
<name>A0A4R6M4P7_9GAMM</name>
<dbReference type="CDD" id="cd02517">
    <property type="entry name" value="CMP-KDO-Synthetase"/>
    <property type="match status" value="1"/>
</dbReference>
<gene>
    <name evidence="5" type="primary">kdsB</name>
    <name evidence="6" type="ORF">DFP79_2776</name>
</gene>
<sequence>MNNDLPDFHIVIPARYDSQRFPKKLLQDLGGKPVLQWVFELATKAGAKSVTIATDHDSIYDAAVKFGADVLMTRDDHENGTERLAEVAIAKNWGDSEIVVNVQGDEPFLPIELIHRAVAALAKDSVSEMATVACKIERSDDLFNPNVVKVVLSDNGRALYFSRAPIPWSREDFTMLQVPESLSDDYAAYRHVGLYVYRVGLLSRYASMAVSPLEKWEKLEQLRFLHHDVSIQVAIAESLPPHGVDTIEDLEKLRLEL</sequence>
<keyword evidence="7" id="KW-1185">Reference proteome</keyword>
<organism evidence="6 7">
    <name type="scientific">Marinomonas balearica</name>
    <dbReference type="NCBI Taxonomy" id="491947"/>
    <lineage>
        <taxon>Bacteria</taxon>
        <taxon>Pseudomonadati</taxon>
        <taxon>Pseudomonadota</taxon>
        <taxon>Gammaproteobacteria</taxon>
        <taxon>Oceanospirillales</taxon>
        <taxon>Oceanospirillaceae</taxon>
        <taxon>Marinomonas</taxon>
    </lineage>
</organism>
<comment type="pathway">
    <text evidence="5">Nucleotide-sugar biosynthesis; CMP-3-deoxy-D-manno-octulosonate biosynthesis; CMP-3-deoxy-D-manno-octulosonate from 3-deoxy-D-manno-octulosonate and CTP: step 1/1.</text>
</comment>
<dbReference type="SUPFAM" id="SSF53448">
    <property type="entry name" value="Nucleotide-diphospho-sugar transferases"/>
    <property type="match status" value="1"/>
</dbReference>
<keyword evidence="3 5" id="KW-0548">Nucleotidyltransferase</keyword>
<dbReference type="PANTHER" id="PTHR42866:SF2">
    <property type="entry name" value="3-DEOXY-MANNO-OCTULOSONATE CYTIDYLYLTRANSFERASE, MITOCHONDRIAL"/>
    <property type="match status" value="1"/>
</dbReference>
<dbReference type="GO" id="GO:0033468">
    <property type="term" value="P:CMP-keto-3-deoxy-D-manno-octulosonic acid biosynthetic process"/>
    <property type="evidence" value="ECO:0007669"/>
    <property type="project" value="UniProtKB-UniRule"/>
</dbReference>
<evidence type="ECO:0000256" key="3">
    <source>
        <dbReference type="ARBA" id="ARBA00022695"/>
    </source>
</evidence>
<keyword evidence="4 5" id="KW-0448">Lipopolysaccharide biosynthesis</keyword>